<dbReference type="HOGENOM" id="CLU_484863_0_0_1"/>
<evidence type="ECO:0000313" key="2">
    <source>
        <dbReference type="Proteomes" id="UP000024837"/>
    </source>
</evidence>
<dbReference type="OrthoDB" id="5289412at2759"/>
<accession>W7HLP0</accession>
<protein>
    <submittedName>
        <fullName evidence="1">Uncharacterized protein</fullName>
    </submittedName>
</protein>
<dbReference type="EMBL" id="KI966433">
    <property type="protein sequence ID" value="EWC44921.1"/>
    <property type="molecule type" value="Genomic_DNA"/>
</dbReference>
<keyword evidence="2" id="KW-1185">Reference proteome</keyword>
<sequence>MRRVDRFPRKHPINPARADIPVPPFLDTIPIDIISHLVERVIDDERSLIAVSQTCRTLRQFALPRLRSHTVVLDISECLDGRWAQDPAYLTILDFINNRNFHRASSIRRLEIRDHLPVREGHREQSADSVQEFLGVFYDFLEKCTGLRKVLRDGHEHYNLKTTDLVRHLLRLPKLRILCVRIQHDVGWLYYQTPIFEDYERTMAVSSSASSTGQQSKGLVCLSLALEINLDRSWWADTWKFFSELLRSNVSTLQHFHCNGPDMQILTAGMGPGCLSNMQLRSLRFRMLFDTTKFREALGLTDPKPQGERLPEHFDLSKDPDAATKLLSLELFDPQDTKYGAAVPDETDICNYLRTPHLKRLQVCETFVVDPSPVDSPSALHLKSFRGLEVLEFQRGIQTENLYSALETAAEYHANTIRTIVVREAKTRKHLQDFSPGLQGLRALRRIEIHYNWWFNGTNELLVDVGGFWTGLNHYLTVRELHFTVKTLSLGQSGSTTAPFYRPLHRKSITPVYSTLFYLLNSRAGSTPNPSTATHSTSELAVSTQVITPFRARLQDSKGNDDLEGDIARYLSSMYPEPVAAPLEITMQTVATKLDWDVYAFNDMLTQMPLQIELFQLSVVQSDRVGDYEPIVKRLDTWRKVNWVWVYEPESKPLPL</sequence>
<evidence type="ECO:0000313" key="1">
    <source>
        <dbReference type="EMBL" id="EWC44921.1"/>
    </source>
</evidence>
<dbReference type="Proteomes" id="UP000024837">
    <property type="component" value="Unassembled WGS sequence"/>
</dbReference>
<name>W7HLP0_9PEZI</name>
<dbReference type="AlphaFoldDB" id="W7HLP0"/>
<reference evidence="1 2" key="1">
    <citation type="submission" date="2013-05" db="EMBL/GenBank/DDBJ databases">
        <title>Drechslerella stenobrocha genome reveals carnivorous origination and mechanical trapping mechanism of predatory fungi.</title>
        <authorList>
            <person name="Liu X."/>
            <person name="Zhang W."/>
            <person name="Liu K."/>
        </authorList>
    </citation>
    <scope>NUCLEOTIDE SEQUENCE [LARGE SCALE GENOMIC DNA]</scope>
    <source>
        <strain evidence="1 2">248</strain>
    </source>
</reference>
<organism evidence="1 2">
    <name type="scientific">Drechslerella stenobrocha 248</name>
    <dbReference type="NCBI Taxonomy" id="1043628"/>
    <lineage>
        <taxon>Eukaryota</taxon>
        <taxon>Fungi</taxon>
        <taxon>Dikarya</taxon>
        <taxon>Ascomycota</taxon>
        <taxon>Pezizomycotina</taxon>
        <taxon>Orbiliomycetes</taxon>
        <taxon>Orbiliales</taxon>
        <taxon>Orbiliaceae</taxon>
        <taxon>Drechslerella</taxon>
    </lineage>
</organism>
<gene>
    <name evidence="1" type="ORF">DRE_00980</name>
</gene>
<proteinExistence type="predicted"/>